<evidence type="ECO:0000313" key="1">
    <source>
        <dbReference type="EMBL" id="ASN69670.1"/>
    </source>
</evidence>
<accession>A0A2H4J3E7</accession>
<dbReference type="EMBL" id="MF417905">
    <property type="protein sequence ID" value="ASN70356.1"/>
    <property type="molecule type" value="Genomic_DNA"/>
</dbReference>
<protein>
    <submittedName>
        <fullName evidence="1">Uncharacterized protein</fullName>
    </submittedName>
</protein>
<evidence type="ECO:0000313" key="2">
    <source>
        <dbReference type="EMBL" id="ASN70356.1"/>
    </source>
</evidence>
<reference evidence="1" key="1">
    <citation type="submission" date="2017-06" db="EMBL/GenBank/DDBJ databases">
        <title>Novel phages from South African skin metaviromes.</title>
        <authorList>
            <person name="van Zyl L.J."/>
            <person name="Abrahams Y."/>
            <person name="Stander E.A."/>
            <person name="Kirby B.M."/>
            <person name="Clavaud C."/>
            <person name="Farcet C."/>
            <person name="Breton L."/>
            <person name="Trindade M.I."/>
        </authorList>
    </citation>
    <scope>NUCLEOTIDE SEQUENCE</scope>
</reference>
<proteinExistence type="predicted"/>
<dbReference type="EMBL" id="MF417906">
    <property type="protein sequence ID" value="ASN70415.1"/>
    <property type="molecule type" value="Genomic_DNA"/>
</dbReference>
<dbReference type="EMBL" id="MF417894">
    <property type="protein sequence ID" value="ASN69670.1"/>
    <property type="molecule type" value="Genomic_DNA"/>
</dbReference>
<evidence type="ECO:0000313" key="3">
    <source>
        <dbReference type="EMBL" id="ASN70415.1"/>
    </source>
</evidence>
<organism evidence="1">
    <name type="scientific">uncultured Caudovirales phage</name>
    <dbReference type="NCBI Taxonomy" id="2100421"/>
    <lineage>
        <taxon>Viruses</taxon>
        <taxon>Duplodnaviria</taxon>
        <taxon>Heunggongvirae</taxon>
        <taxon>Uroviricota</taxon>
        <taxon>Caudoviricetes</taxon>
        <taxon>Peduoviridae</taxon>
        <taxon>Maltschvirus</taxon>
        <taxon>Maltschvirus maltsch</taxon>
    </lineage>
</organism>
<name>A0A2H4J3E7_9CAUD</name>
<gene>
    <name evidence="1" type="ORF">7AX4_31</name>
    <name evidence="3" type="ORF">7F8_33</name>
    <name evidence="2" type="ORF">8AX11_33</name>
</gene>
<sequence>MDIQRKCFEESNNVNPDWSFKFDEELQQYIALDSEMELQVDEFNEHWDTFRAGWQAAKAQAVPEATSVGDELQSWVAVNSFAASDAVGDFPIIDANALAEVIEKLTGASQ</sequence>